<dbReference type="PANTHER" id="PTHR30537">
    <property type="entry name" value="HTH-TYPE TRANSCRIPTIONAL REGULATOR"/>
    <property type="match status" value="1"/>
</dbReference>
<protein>
    <submittedName>
        <fullName evidence="6">DNA-binding transcriptional LysR family regulator</fullName>
    </submittedName>
</protein>
<dbReference type="Pfam" id="PF00126">
    <property type="entry name" value="HTH_1"/>
    <property type="match status" value="1"/>
</dbReference>
<gene>
    <name evidence="6" type="ORF">GGQ99_002121</name>
</gene>
<dbReference type="InterPro" id="IPR036390">
    <property type="entry name" value="WH_DNA-bd_sf"/>
</dbReference>
<dbReference type="InterPro" id="IPR058163">
    <property type="entry name" value="LysR-type_TF_proteobact-type"/>
</dbReference>
<dbReference type="InterPro" id="IPR000847">
    <property type="entry name" value="LysR_HTH_N"/>
</dbReference>
<dbReference type="Gene3D" id="3.40.190.10">
    <property type="entry name" value="Periplasmic binding protein-like II"/>
    <property type="match status" value="2"/>
</dbReference>
<keyword evidence="3 6" id="KW-0238">DNA-binding</keyword>
<evidence type="ECO:0000259" key="5">
    <source>
        <dbReference type="PROSITE" id="PS50931"/>
    </source>
</evidence>
<dbReference type="SUPFAM" id="SSF46785">
    <property type="entry name" value="Winged helix' DNA-binding domain"/>
    <property type="match status" value="1"/>
</dbReference>
<dbReference type="Proteomes" id="UP000539538">
    <property type="component" value="Unassembled WGS sequence"/>
</dbReference>
<keyword evidence="7" id="KW-1185">Reference proteome</keyword>
<comment type="similarity">
    <text evidence="1">Belongs to the LysR transcriptional regulatory family.</text>
</comment>
<evidence type="ECO:0000256" key="1">
    <source>
        <dbReference type="ARBA" id="ARBA00009437"/>
    </source>
</evidence>
<sequence>MRTLDPTMAADLFVFSEVTACGSFTGAAERMRVTQGAVSQRIARLEKRLGEPLFFRGSRGLALTSMGASLAEAVRPAMDQIAEALLKLGGPFQPRRLRISCSGSLALDWLGGLILQFQTTEPAIEIELVAEDDLPEIAKLRRESIDLAIRYDSSPPQGLMILAVLDSLIFPVCTSELRTKLARDKACSFTRLHDAHAWPKASRTAEWDAIDAVTSEFADRRHKDVYFNLSKLALQAAAQGAGVAIGRTPLVNQQILNGSLVPATSARPIVAARYYFLSLMDAAPSAALTSFVSYVCDAWPSPLQTA</sequence>
<dbReference type="Gene3D" id="1.10.10.10">
    <property type="entry name" value="Winged helix-like DNA-binding domain superfamily/Winged helix DNA-binding domain"/>
    <property type="match status" value="1"/>
</dbReference>
<dbReference type="InterPro" id="IPR036388">
    <property type="entry name" value="WH-like_DNA-bd_sf"/>
</dbReference>
<comment type="caution">
    <text evidence="6">The sequence shown here is derived from an EMBL/GenBank/DDBJ whole genome shotgun (WGS) entry which is preliminary data.</text>
</comment>
<evidence type="ECO:0000313" key="7">
    <source>
        <dbReference type="Proteomes" id="UP000539538"/>
    </source>
</evidence>
<dbReference type="SUPFAM" id="SSF53850">
    <property type="entry name" value="Periplasmic binding protein-like II"/>
    <property type="match status" value="1"/>
</dbReference>
<dbReference type="PRINTS" id="PR00039">
    <property type="entry name" value="HTHLYSR"/>
</dbReference>
<dbReference type="GO" id="GO:0003677">
    <property type="term" value="F:DNA binding"/>
    <property type="evidence" value="ECO:0007669"/>
    <property type="project" value="UniProtKB-KW"/>
</dbReference>
<evidence type="ECO:0000256" key="4">
    <source>
        <dbReference type="ARBA" id="ARBA00023163"/>
    </source>
</evidence>
<keyword evidence="2" id="KW-0805">Transcription regulation</keyword>
<dbReference type="InterPro" id="IPR005119">
    <property type="entry name" value="LysR_subst-bd"/>
</dbReference>
<proteinExistence type="inferred from homology"/>
<evidence type="ECO:0000313" key="6">
    <source>
        <dbReference type="EMBL" id="MBB4650366.1"/>
    </source>
</evidence>
<dbReference type="EMBL" id="JACHOT010000002">
    <property type="protein sequence ID" value="MBB4650366.1"/>
    <property type="molecule type" value="Genomic_DNA"/>
</dbReference>
<dbReference type="PANTHER" id="PTHR30537:SF32">
    <property type="entry name" value="HTH-TYPE TRANSCRIPTIONAL REGULATOR DSDC"/>
    <property type="match status" value="1"/>
</dbReference>
<keyword evidence="4" id="KW-0804">Transcription</keyword>
<name>A0ABR6L0S1_9HYPH</name>
<accession>A0ABR6L0S1</accession>
<feature type="domain" description="HTH lysR-type" evidence="5">
    <location>
        <begin position="14"/>
        <end position="64"/>
    </location>
</feature>
<evidence type="ECO:0000256" key="2">
    <source>
        <dbReference type="ARBA" id="ARBA00023015"/>
    </source>
</evidence>
<dbReference type="Pfam" id="PF03466">
    <property type="entry name" value="LysR_substrate"/>
    <property type="match status" value="1"/>
</dbReference>
<evidence type="ECO:0000256" key="3">
    <source>
        <dbReference type="ARBA" id="ARBA00023125"/>
    </source>
</evidence>
<dbReference type="RefSeq" id="WP_183262498.1">
    <property type="nucleotide sequence ID" value="NZ_BAAAVZ010000002.1"/>
</dbReference>
<reference evidence="6 7" key="1">
    <citation type="submission" date="2020-08" db="EMBL/GenBank/DDBJ databases">
        <title>Genomic Encyclopedia of Type Strains, Phase IV (KMG-IV): sequencing the most valuable type-strain genomes for metagenomic binning, comparative biology and taxonomic classification.</title>
        <authorList>
            <person name="Goeker M."/>
        </authorList>
    </citation>
    <scope>NUCLEOTIDE SEQUENCE [LARGE SCALE GENOMIC DNA]</scope>
    <source>
        <strain evidence="6 7">DSM 7050</strain>
    </source>
</reference>
<organism evidence="6 7">
    <name type="scientific">Aminobacter niigataensis</name>
    <dbReference type="NCBI Taxonomy" id="83265"/>
    <lineage>
        <taxon>Bacteria</taxon>
        <taxon>Pseudomonadati</taxon>
        <taxon>Pseudomonadota</taxon>
        <taxon>Alphaproteobacteria</taxon>
        <taxon>Hyphomicrobiales</taxon>
        <taxon>Phyllobacteriaceae</taxon>
        <taxon>Aminobacter</taxon>
    </lineage>
</organism>
<dbReference type="PROSITE" id="PS50931">
    <property type="entry name" value="HTH_LYSR"/>
    <property type="match status" value="1"/>
</dbReference>